<dbReference type="PROSITE" id="PS51689">
    <property type="entry name" value="SAM_RNA_A_N6_MT"/>
    <property type="match status" value="1"/>
</dbReference>
<evidence type="ECO:0000256" key="2">
    <source>
        <dbReference type="ARBA" id="ARBA00022679"/>
    </source>
</evidence>
<dbReference type="EMBL" id="QXFU01000320">
    <property type="protein sequence ID" value="KAE9036756.1"/>
    <property type="molecule type" value="Genomic_DNA"/>
</dbReference>
<proteinExistence type="inferred from homology"/>
<dbReference type="PANTHER" id="PTHR11727">
    <property type="entry name" value="DIMETHYLADENOSINE TRANSFERASE"/>
    <property type="match status" value="1"/>
</dbReference>
<comment type="similarity">
    <text evidence="5 6">Belongs to the class I-like SAM-binding methyltransferase superfamily. rRNA adenine N(6)-methyltransferase family.</text>
</comment>
<dbReference type="Gene3D" id="3.40.50.150">
    <property type="entry name" value="Vaccinia Virus protein VP39"/>
    <property type="match status" value="1"/>
</dbReference>
<dbReference type="InterPro" id="IPR020598">
    <property type="entry name" value="rRNA_Ade_methylase_Trfase_N"/>
</dbReference>
<accession>A0A6A3N595</accession>
<evidence type="ECO:0000256" key="6">
    <source>
        <dbReference type="RuleBase" id="RU362106"/>
    </source>
</evidence>
<dbReference type="InterPro" id="IPR001737">
    <property type="entry name" value="KsgA/Erm"/>
</dbReference>
<reference evidence="8 9" key="1">
    <citation type="submission" date="2018-09" db="EMBL/GenBank/DDBJ databases">
        <title>Genomic investigation of the strawberry pathogen Phytophthora fragariae indicates pathogenicity is determined by transcriptional variation in three key races.</title>
        <authorList>
            <person name="Adams T.M."/>
            <person name="Armitage A.D."/>
            <person name="Sobczyk M.K."/>
            <person name="Bates H.J."/>
            <person name="Dunwell J.M."/>
            <person name="Nellist C.F."/>
            <person name="Harrison R.J."/>
        </authorList>
    </citation>
    <scope>NUCLEOTIDE SEQUENCE [LARGE SCALE GENOMIC DNA]</scope>
    <source>
        <strain evidence="8 9">SCRP324</strain>
    </source>
</reference>
<evidence type="ECO:0000256" key="3">
    <source>
        <dbReference type="ARBA" id="ARBA00022691"/>
    </source>
</evidence>
<dbReference type="SUPFAM" id="SSF53335">
    <property type="entry name" value="S-adenosyl-L-methionine-dependent methyltransferases"/>
    <property type="match status" value="1"/>
</dbReference>
<keyword evidence="1 5" id="KW-0489">Methyltransferase</keyword>
<feature type="binding site" evidence="5">
    <location>
        <position position="63"/>
    </location>
    <ligand>
        <name>S-adenosyl-L-methionine</name>
        <dbReference type="ChEBI" id="CHEBI:59789"/>
    </ligand>
</feature>
<evidence type="ECO:0000313" key="9">
    <source>
        <dbReference type="Proteomes" id="UP000435112"/>
    </source>
</evidence>
<evidence type="ECO:0000256" key="4">
    <source>
        <dbReference type="ARBA" id="ARBA00022884"/>
    </source>
</evidence>
<dbReference type="AlphaFoldDB" id="A0A6A3N595"/>
<dbReference type="EC" id="2.1.1.-" evidence="6"/>
<dbReference type="GO" id="GO:0003723">
    <property type="term" value="F:RNA binding"/>
    <property type="evidence" value="ECO:0007669"/>
    <property type="project" value="UniProtKB-UniRule"/>
</dbReference>
<evidence type="ECO:0000259" key="7">
    <source>
        <dbReference type="SMART" id="SM00650"/>
    </source>
</evidence>
<keyword evidence="4 5" id="KW-0694">RNA-binding</keyword>
<protein>
    <recommendedName>
        <fullName evidence="6">rRNA adenine N(6)-methyltransferase</fullName>
        <ecNumber evidence="6">2.1.1.-</ecNumber>
    </recommendedName>
</protein>
<feature type="binding site" evidence="5">
    <location>
        <position position="80"/>
    </location>
    <ligand>
        <name>S-adenosyl-L-methionine</name>
        <dbReference type="ChEBI" id="CHEBI:59789"/>
    </ligand>
</feature>
<keyword evidence="3 5" id="KW-0949">S-adenosyl-L-methionine</keyword>
<sequence>MSNARILRILRKKATLRLQDKRVLEPQLRAGTQQHGALERCREAVHVAREPGHHDRRQLVFEDFRFAAETDKKFDACVANIPYQLSSIVVSRLSSYMYRFPTTFKCAMLLVQEEFALRLLTQPGNKNYSRLSANAALVADVTSVVKVPREHFLPPPSADSVTSTTDLVASDARLIEPWLQSSIVHTTPKPVSY</sequence>
<feature type="binding site" evidence="5">
    <location>
        <position position="1"/>
    </location>
    <ligand>
        <name>S-adenosyl-L-methionine</name>
        <dbReference type="ChEBI" id="CHEBI:59789"/>
    </ligand>
</feature>
<evidence type="ECO:0000256" key="1">
    <source>
        <dbReference type="ARBA" id="ARBA00022603"/>
    </source>
</evidence>
<dbReference type="OrthoDB" id="74991at2759"/>
<dbReference type="GO" id="GO:0000179">
    <property type="term" value="F:rRNA (adenine-N6,N6-)-dimethyltransferase activity"/>
    <property type="evidence" value="ECO:0007669"/>
    <property type="project" value="UniProtKB-UniRule"/>
</dbReference>
<gene>
    <name evidence="8" type="ORF">PR002_g6933</name>
</gene>
<dbReference type="InterPro" id="IPR029063">
    <property type="entry name" value="SAM-dependent_MTases_sf"/>
</dbReference>
<comment type="caution">
    <text evidence="8">The sequence shown here is derived from an EMBL/GenBank/DDBJ whole genome shotgun (WGS) entry which is preliminary data.</text>
</comment>
<dbReference type="Pfam" id="PF00398">
    <property type="entry name" value="RrnaAD"/>
    <property type="match status" value="1"/>
</dbReference>
<comment type="caution">
    <text evidence="5">Lacks conserved residue(s) required for the propagation of feature annotation.</text>
</comment>
<dbReference type="SMART" id="SM00650">
    <property type="entry name" value="rADc"/>
    <property type="match status" value="1"/>
</dbReference>
<evidence type="ECO:0000313" key="8">
    <source>
        <dbReference type="EMBL" id="KAE9036756.1"/>
    </source>
</evidence>
<dbReference type="PANTHER" id="PTHR11727:SF7">
    <property type="entry name" value="DIMETHYLADENOSINE TRANSFERASE-RELATED"/>
    <property type="match status" value="1"/>
</dbReference>
<name>A0A6A3N595_9STRA</name>
<keyword evidence="6" id="KW-0698">rRNA processing</keyword>
<feature type="domain" description="Ribosomal RNA adenine methylase transferase N-terminal" evidence="7">
    <location>
        <begin position="2"/>
        <end position="169"/>
    </location>
</feature>
<dbReference type="Proteomes" id="UP000435112">
    <property type="component" value="Unassembled WGS sequence"/>
</dbReference>
<organism evidence="8 9">
    <name type="scientific">Phytophthora rubi</name>
    <dbReference type="NCBI Taxonomy" id="129364"/>
    <lineage>
        <taxon>Eukaryota</taxon>
        <taxon>Sar</taxon>
        <taxon>Stramenopiles</taxon>
        <taxon>Oomycota</taxon>
        <taxon>Peronosporomycetes</taxon>
        <taxon>Peronosporales</taxon>
        <taxon>Peronosporaceae</taxon>
        <taxon>Phytophthora</taxon>
    </lineage>
</organism>
<evidence type="ECO:0000256" key="5">
    <source>
        <dbReference type="PROSITE-ProRule" id="PRU01026"/>
    </source>
</evidence>
<keyword evidence="2 5" id="KW-0808">Transferase</keyword>